<evidence type="ECO:0008006" key="9">
    <source>
        <dbReference type="Google" id="ProtNLM"/>
    </source>
</evidence>
<evidence type="ECO:0000313" key="7">
    <source>
        <dbReference type="EMBL" id="GAU99607.1"/>
    </source>
</evidence>
<evidence type="ECO:0000313" key="8">
    <source>
        <dbReference type="Proteomes" id="UP000186922"/>
    </source>
</evidence>
<dbReference type="PROSITE" id="PS50002">
    <property type="entry name" value="SH3"/>
    <property type="match status" value="1"/>
</dbReference>
<evidence type="ECO:0000259" key="5">
    <source>
        <dbReference type="PROSITE" id="PS50002"/>
    </source>
</evidence>
<dbReference type="GO" id="GO:0005737">
    <property type="term" value="C:cytoplasm"/>
    <property type="evidence" value="ECO:0007669"/>
    <property type="project" value="InterPro"/>
</dbReference>
<organism evidence="7 8">
    <name type="scientific">Ramazzottius varieornatus</name>
    <name type="common">Water bear</name>
    <name type="synonym">Tardigrade</name>
    <dbReference type="NCBI Taxonomy" id="947166"/>
    <lineage>
        <taxon>Eukaryota</taxon>
        <taxon>Metazoa</taxon>
        <taxon>Ecdysozoa</taxon>
        <taxon>Tardigrada</taxon>
        <taxon>Eutardigrada</taxon>
        <taxon>Parachela</taxon>
        <taxon>Hypsibioidea</taxon>
        <taxon>Ramazzottiidae</taxon>
        <taxon>Ramazzottius</taxon>
    </lineage>
</organism>
<dbReference type="Pfam" id="PF07653">
    <property type="entry name" value="SH3_2"/>
    <property type="match status" value="1"/>
</dbReference>
<dbReference type="InterPro" id="IPR036028">
    <property type="entry name" value="SH3-like_dom_sf"/>
</dbReference>
<dbReference type="CDD" id="cd00174">
    <property type="entry name" value="SH3"/>
    <property type="match status" value="1"/>
</dbReference>
<dbReference type="Pfam" id="PF03114">
    <property type="entry name" value="BAR"/>
    <property type="match status" value="1"/>
</dbReference>
<dbReference type="InterPro" id="IPR001452">
    <property type="entry name" value="SH3_domain"/>
</dbReference>
<dbReference type="SMART" id="SM00326">
    <property type="entry name" value="SH3"/>
    <property type="match status" value="1"/>
</dbReference>
<dbReference type="PROSITE" id="PS51021">
    <property type="entry name" value="BAR"/>
    <property type="match status" value="1"/>
</dbReference>
<evidence type="ECO:0000256" key="1">
    <source>
        <dbReference type="ARBA" id="ARBA00022443"/>
    </source>
</evidence>
<dbReference type="SUPFAM" id="SSF50044">
    <property type="entry name" value="SH3-domain"/>
    <property type="match status" value="1"/>
</dbReference>
<evidence type="ECO:0000256" key="4">
    <source>
        <dbReference type="SAM" id="MobiDB-lite"/>
    </source>
</evidence>
<keyword evidence="1 2" id="KW-0728">SH3 domain</keyword>
<dbReference type="Gene3D" id="1.20.1270.60">
    <property type="entry name" value="Arfaptin homology (AH) domain/BAR domain"/>
    <property type="match status" value="1"/>
</dbReference>
<keyword evidence="8" id="KW-1185">Reference proteome</keyword>
<gene>
    <name evidence="7" type="primary">RvY_10580-1</name>
    <name evidence="7" type="synonym">RvY_10580.1</name>
    <name evidence="7" type="ORF">RvY_10580</name>
</gene>
<feature type="region of interest" description="Disordered" evidence="4">
    <location>
        <begin position="230"/>
        <end position="250"/>
    </location>
</feature>
<comment type="caution">
    <text evidence="7">The sequence shown here is derived from an EMBL/GenBank/DDBJ whole genome shotgun (WGS) entry which is preliminary data.</text>
</comment>
<name>A0A1D1VIL6_RAMVA</name>
<protein>
    <recommendedName>
        <fullName evidence="9">SH3 domain-containing protein</fullName>
    </recommendedName>
</protein>
<evidence type="ECO:0000259" key="6">
    <source>
        <dbReference type="PROSITE" id="PS51021"/>
    </source>
</evidence>
<evidence type="ECO:0000256" key="3">
    <source>
        <dbReference type="SAM" id="Coils"/>
    </source>
</evidence>
<dbReference type="Gene3D" id="2.30.30.40">
    <property type="entry name" value="SH3 Domains"/>
    <property type="match status" value="1"/>
</dbReference>
<dbReference type="Proteomes" id="UP000186922">
    <property type="component" value="Unassembled WGS sequence"/>
</dbReference>
<dbReference type="AlphaFoldDB" id="A0A1D1VIL6"/>
<feature type="coiled-coil region" evidence="3">
    <location>
        <begin position="30"/>
        <end position="57"/>
    </location>
</feature>
<evidence type="ECO:0000256" key="2">
    <source>
        <dbReference type="PROSITE-ProRule" id="PRU00192"/>
    </source>
</evidence>
<dbReference type="InterPro" id="IPR027267">
    <property type="entry name" value="AH/BAR_dom_sf"/>
</dbReference>
<keyword evidence="3" id="KW-0175">Coiled coil</keyword>
<dbReference type="SUPFAM" id="SSF103657">
    <property type="entry name" value="BAR/IMD domain-like"/>
    <property type="match status" value="1"/>
</dbReference>
<feature type="domain" description="SH3" evidence="5">
    <location>
        <begin position="169"/>
        <end position="235"/>
    </location>
</feature>
<accession>A0A1D1VIL6</accession>
<dbReference type="STRING" id="947166.A0A1D1VIL6"/>
<dbReference type="EMBL" id="BDGG01000005">
    <property type="protein sequence ID" value="GAU99607.1"/>
    <property type="molecule type" value="Genomic_DNA"/>
</dbReference>
<sequence>MLVGQCELEMGNEQLRFISRVADDFLHPMRKFLRQDLAIAQKEKKELLNRRLELDSAKTRLKRTKTDKQFATMEAAVRLAQVEFDRQTEITKIILRKSDKSKKEHTKALAELVSAQTDHYRDTMAILARHKTILDEYLTTLRTPVETPRATTMGLGDTAPDPAGTVGDDVIIIATVGYDYKGRRKSELSVKMNEIVQVFEENPDQSEDPDQWIYVERGNGKRGYVPIDILRPVDSPSTDGSGDEGCPYAP</sequence>
<reference evidence="7 8" key="1">
    <citation type="journal article" date="2016" name="Nat. Commun.">
        <title>Extremotolerant tardigrade genome and improved radiotolerance of human cultured cells by tardigrade-unique protein.</title>
        <authorList>
            <person name="Hashimoto T."/>
            <person name="Horikawa D.D."/>
            <person name="Saito Y."/>
            <person name="Kuwahara H."/>
            <person name="Kozuka-Hata H."/>
            <person name="Shin-I T."/>
            <person name="Minakuchi Y."/>
            <person name="Ohishi K."/>
            <person name="Motoyama A."/>
            <person name="Aizu T."/>
            <person name="Enomoto A."/>
            <person name="Kondo K."/>
            <person name="Tanaka S."/>
            <person name="Hara Y."/>
            <person name="Koshikawa S."/>
            <person name="Sagara H."/>
            <person name="Miura T."/>
            <person name="Yokobori S."/>
            <person name="Miyagawa K."/>
            <person name="Suzuki Y."/>
            <person name="Kubo T."/>
            <person name="Oyama M."/>
            <person name="Kohara Y."/>
            <person name="Fujiyama A."/>
            <person name="Arakawa K."/>
            <person name="Katayama T."/>
            <person name="Toyoda A."/>
            <person name="Kunieda T."/>
        </authorList>
    </citation>
    <scope>NUCLEOTIDE SEQUENCE [LARGE SCALE GENOMIC DNA]</scope>
    <source>
        <strain evidence="7 8">YOKOZUNA-1</strain>
    </source>
</reference>
<feature type="domain" description="BAR" evidence="6">
    <location>
        <begin position="1"/>
        <end position="143"/>
    </location>
</feature>
<dbReference type="InterPro" id="IPR004148">
    <property type="entry name" value="BAR_dom"/>
</dbReference>
<dbReference type="OrthoDB" id="4680325at2759"/>
<proteinExistence type="predicted"/>